<dbReference type="InterPro" id="IPR000668">
    <property type="entry name" value="Peptidase_C1A_C"/>
</dbReference>
<comment type="similarity">
    <text evidence="1">Belongs to the peptidase C1 family.</text>
</comment>
<protein>
    <submittedName>
        <fullName evidence="5">Cysteine peptidase C (CPC), putative</fullName>
        <ecNumber evidence="5">3.4.22.2</ecNumber>
    </submittedName>
</protein>
<dbReference type="Gene3D" id="3.90.70.10">
    <property type="entry name" value="Cysteine proteinases"/>
    <property type="match status" value="1"/>
</dbReference>
<dbReference type="KEGG" id="tbg:TbgDal_VI220"/>
<dbReference type="SMART" id="SM00645">
    <property type="entry name" value="Pept_C1"/>
    <property type="match status" value="1"/>
</dbReference>
<name>C9ZQ62_TRYB9</name>
<evidence type="ECO:0000256" key="3">
    <source>
        <dbReference type="SAM" id="SignalP"/>
    </source>
</evidence>
<dbReference type="InterPro" id="IPR038765">
    <property type="entry name" value="Papain-like_cys_pep_sf"/>
</dbReference>
<evidence type="ECO:0000256" key="2">
    <source>
        <dbReference type="ARBA" id="ARBA00060028"/>
    </source>
</evidence>
<proteinExistence type="inferred from homology"/>
<dbReference type="AlphaFoldDB" id="C9ZQ62"/>
<feature type="signal peptide" evidence="3">
    <location>
        <begin position="1"/>
        <end position="22"/>
    </location>
</feature>
<feature type="domain" description="Peptidase C1A papain C-terminal" evidence="4">
    <location>
        <begin position="94"/>
        <end position="333"/>
    </location>
</feature>
<evidence type="ECO:0000313" key="6">
    <source>
        <dbReference type="Proteomes" id="UP000002316"/>
    </source>
</evidence>
<feature type="chain" id="PRO_5018688495" evidence="3">
    <location>
        <begin position="23"/>
        <end position="340"/>
    </location>
</feature>
<evidence type="ECO:0000259" key="4">
    <source>
        <dbReference type="SMART" id="SM00645"/>
    </source>
</evidence>
<dbReference type="PRINTS" id="PR00705">
    <property type="entry name" value="PAPAIN"/>
</dbReference>
<dbReference type="FunFam" id="3.90.70.10:FF:000096">
    <property type="entry name" value="Cathepsin B-like cysteine protease"/>
    <property type="match status" value="1"/>
</dbReference>
<dbReference type="PROSITE" id="PS00639">
    <property type="entry name" value="THIOL_PROTEASE_HIS"/>
    <property type="match status" value="1"/>
</dbReference>
<dbReference type="GeneID" id="23861861"/>
<dbReference type="Proteomes" id="UP000002316">
    <property type="component" value="Chromosome 6"/>
</dbReference>
<dbReference type="InterPro" id="IPR013128">
    <property type="entry name" value="Peptidase_C1A"/>
</dbReference>
<dbReference type="GO" id="GO:0006508">
    <property type="term" value="P:proteolysis"/>
    <property type="evidence" value="ECO:0007669"/>
    <property type="project" value="InterPro"/>
</dbReference>
<dbReference type="Pfam" id="PF00112">
    <property type="entry name" value="Peptidase_C1"/>
    <property type="match status" value="1"/>
</dbReference>
<dbReference type="EMBL" id="FN554969">
    <property type="protein sequence ID" value="CBH11542.1"/>
    <property type="molecule type" value="Genomic_DNA"/>
</dbReference>
<keyword evidence="5" id="KW-0378">Hydrolase</keyword>
<dbReference type="RefSeq" id="XP_011773827.1">
    <property type="nucleotide sequence ID" value="XM_011775525.1"/>
</dbReference>
<dbReference type="InterPro" id="IPR000169">
    <property type="entry name" value="Pept_cys_AS"/>
</dbReference>
<reference evidence="6" key="1">
    <citation type="journal article" date="2010" name="PLoS Negl. Trop. Dis.">
        <title>The genome sequence of Trypanosoma brucei gambiense, causative agent of chronic human african trypanosomiasis.</title>
        <authorList>
            <person name="Jackson A.P."/>
            <person name="Sanders M."/>
            <person name="Berry A."/>
            <person name="McQuillan J."/>
            <person name="Aslett M.A."/>
            <person name="Quail M.A."/>
            <person name="Chukualim B."/>
            <person name="Capewell P."/>
            <person name="MacLeod A."/>
            <person name="Melville S.E."/>
            <person name="Gibson W."/>
            <person name="Barry J.D."/>
            <person name="Berriman M."/>
            <person name="Hertz-Fowler C."/>
        </authorList>
    </citation>
    <scope>NUCLEOTIDE SEQUENCE [LARGE SCALE GENOMIC DNA]</scope>
    <source>
        <strain evidence="6">MHOM/CI/86/DAL972</strain>
    </source>
</reference>
<evidence type="ECO:0000313" key="5">
    <source>
        <dbReference type="EMBL" id="CBH11542.1"/>
    </source>
</evidence>
<dbReference type="MEROPS" id="C01.098"/>
<keyword evidence="3" id="KW-0732">Signal</keyword>
<dbReference type="PROSITE" id="PS00139">
    <property type="entry name" value="THIOL_PROTEASE_CYS"/>
    <property type="match status" value="1"/>
</dbReference>
<evidence type="ECO:0000256" key="1">
    <source>
        <dbReference type="ARBA" id="ARBA00008455"/>
    </source>
</evidence>
<dbReference type="SUPFAM" id="SSF54001">
    <property type="entry name" value="Cysteine proteinases"/>
    <property type="match status" value="1"/>
</dbReference>
<dbReference type="VEuPathDB" id="TriTrypDB:Tbg972.6.220"/>
<dbReference type="EC" id="3.4.22.2" evidence="5"/>
<dbReference type="OrthoDB" id="640249at2759"/>
<sequence length="340" mass="37284">MHLMRACITFYIASTAVVAVNAALVAEDAPVLSKAFVDRVNRLNRGIWKAKYDGVMQNITLREAKRLNGVIKKNNNASILPKRRFTEEEARAPLPSSFDSAEAWPNCPTIPQIADQSACGSCWAVAAASAMSDRFCTMGGVQDVHISAGDLLACCSDCGDGCNGGDPDRAWAYFSSTGLVSDYCQPYPFPHCSHHSKSKNGYPPCSQFNFDTPKCNYTCDDPTIPVVNYRSWTSYALQGEDDYMRELFFRGPFEVAFDVYEDFIAYNSGVYHHVSGQYLGGHAVRLVGWGTSNGVPYWKIANSWNTEWGMDGYFLIRRGSSECGIEDGGSAGIPLAPNTA</sequence>
<comment type="function">
    <text evidence="2">Thiol protease which is required for parasite excystation and invasion of the proximal small intestine of the human host.</text>
</comment>
<organism evidence="5 6">
    <name type="scientific">Trypanosoma brucei gambiense (strain MHOM/CI/86/DAL972)</name>
    <dbReference type="NCBI Taxonomy" id="679716"/>
    <lineage>
        <taxon>Eukaryota</taxon>
        <taxon>Discoba</taxon>
        <taxon>Euglenozoa</taxon>
        <taxon>Kinetoplastea</taxon>
        <taxon>Metakinetoplastina</taxon>
        <taxon>Trypanosomatida</taxon>
        <taxon>Trypanosomatidae</taxon>
        <taxon>Trypanosoma</taxon>
    </lineage>
</organism>
<dbReference type="GO" id="GO:0008234">
    <property type="term" value="F:cysteine-type peptidase activity"/>
    <property type="evidence" value="ECO:0007669"/>
    <property type="project" value="InterPro"/>
</dbReference>
<dbReference type="SMR" id="C9ZQ62"/>
<dbReference type="InterPro" id="IPR025660">
    <property type="entry name" value="Pept_his_AS"/>
</dbReference>
<dbReference type="CDD" id="cd02620">
    <property type="entry name" value="Peptidase_C1A_CathepsinB"/>
    <property type="match status" value="1"/>
</dbReference>
<gene>
    <name evidence="5" type="ORF">TbgDal_VI220</name>
</gene>
<dbReference type="PANTHER" id="PTHR12411">
    <property type="entry name" value="CYSTEINE PROTEASE FAMILY C1-RELATED"/>
    <property type="match status" value="1"/>
</dbReference>
<accession>C9ZQ62</accession>